<organism evidence="2 3">
    <name type="scientific">Quercus suber</name>
    <name type="common">Cork oak</name>
    <dbReference type="NCBI Taxonomy" id="58331"/>
    <lineage>
        <taxon>Eukaryota</taxon>
        <taxon>Viridiplantae</taxon>
        <taxon>Streptophyta</taxon>
        <taxon>Embryophyta</taxon>
        <taxon>Tracheophyta</taxon>
        <taxon>Spermatophyta</taxon>
        <taxon>Magnoliopsida</taxon>
        <taxon>eudicotyledons</taxon>
        <taxon>Gunneridae</taxon>
        <taxon>Pentapetalae</taxon>
        <taxon>rosids</taxon>
        <taxon>fabids</taxon>
        <taxon>Fagales</taxon>
        <taxon>Fagaceae</taxon>
        <taxon>Quercus</taxon>
    </lineage>
</organism>
<dbReference type="Pfam" id="PF04366">
    <property type="entry name" value="Ysc84"/>
    <property type="match status" value="1"/>
</dbReference>
<reference evidence="2 3" key="1">
    <citation type="journal article" date="2018" name="Sci. Data">
        <title>The draft genome sequence of cork oak.</title>
        <authorList>
            <person name="Ramos A.M."/>
            <person name="Usie A."/>
            <person name="Barbosa P."/>
            <person name="Barros P.M."/>
            <person name="Capote T."/>
            <person name="Chaves I."/>
            <person name="Simoes F."/>
            <person name="Abreu I."/>
            <person name="Carrasquinho I."/>
            <person name="Faro C."/>
            <person name="Guimaraes J.B."/>
            <person name="Mendonca D."/>
            <person name="Nobrega F."/>
            <person name="Rodrigues L."/>
            <person name="Saibo N.J.M."/>
            <person name="Varela M.C."/>
            <person name="Egas C."/>
            <person name="Matos J."/>
            <person name="Miguel C.M."/>
            <person name="Oliveira M.M."/>
            <person name="Ricardo C.P."/>
            <person name="Goncalves S."/>
        </authorList>
    </citation>
    <scope>NUCLEOTIDE SEQUENCE [LARGE SCALE GENOMIC DNA]</scope>
    <source>
        <strain evidence="3">cv. HL8</strain>
    </source>
</reference>
<keyword evidence="3" id="KW-1185">Reference proteome</keyword>
<dbReference type="GO" id="GO:0035091">
    <property type="term" value="F:phosphatidylinositol binding"/>
    <property type="evidence" value="ECO:0007669"/>
    <property type="project" value="TreeGrafter"/>
</dbReference>
<sequence length="221" mass="24242">MFRGRDPQRVCDAYYDRLDPLQGVLINTISNAVQVAKHDVIDWTCTRGWLNLPLGLSLKHEIYKASNTLRSCCQSFVKRFSLFFFFPDVIVVAGIDKLNPDKSIPLAIWKGARGLAILTIAKIGTGLVISQRSDGSWSTSSAVFFVGLEWGAQIGGELMDLIVLHDSKVVKKFCSHMHFSLGVDYSAAEGLGGRVLEADLHAGDRGSGMCYTYSCSKGIMS</sequence>
<evidence type="ECO:0000259" key="1">
    <source>
        <dbReference type="Pfam" id="PF04366"/>
    </source>
</evidence>
<dbReference type="InterPro" id="IPR051702">
    <property type="entry name" value="SH3_domain_YSC84-like"/>
</dbReference>
<name>A0AAW0JYJ4_QUESU</name>
<dbReference type="InterPro" id="IPR007461">
    <property type="entry name" value="Ysc84_actin-binding"/>
</dbReference>
<accession>A0AAW0JYJ4</accession>
<evidence type="ECO:0000313" key="2">
    <source>
        <dbReference type="EMBL" id="KAK7831624.1"/>
    </source>
</evidence>
<comment type="caution">
    <text evidence="2">The sequence shown here is derived from an EMBL/GenBank/DDBJ whole genome shotgun (WGS) entry which is preliminary data.</text>
</comment>
<dbReference type="Proteomes" id="UP000237347">
    <property type="component" value="Unassembled WGS sequence"/>
</dbReference>
<proteinExistence type="predicted"/>
<feature type="domain" description="Ysc84 actin-binding" evidence="1">
    <location>
        <begin position="147"/>
        <end position="220"/>
    </location>
</feature>
<dbReference type="PANTHER" id="PTHR15629">
    <property type="entry name" value="SH3YL1 PROTEIN"/>
    <property type="match status" value="1"/>
</dbReference>
<protein>
    <submittedName>
        <fullName evidence="2">Sh3 domain-containing protein</fullName>
    </submittedName>
</protein>
<dbReference type="EMBL" id="PKMF04000441">
    <property type="protein sequence ID" value="KAK7831624.1"/>
    <property type="molecule type" value="Genomic_DNA"/>
</dbReference>
<gene>
    <name evidence="2" type="ORF">CFP56_027194</name>
</gene>
<evidence type="ECO:0000313" key="3">
    <source>
        <dbReference type="Proteomes" id="UP000237347"/>
    </source>
</evidence>
<dbReference type="PANTHER" id="PTHR15629:SF2">
    <property type="entry name" value="SH3 DOMAIN-CONTAINING YSC84-LIKE PROTEIN 1"/>
    <property type="match status" value="1"/>
</dbReference>
<dbReference type="AlphaFoldDB" id="A0AAW0JYJ4"/>